<dbReference type="InterPro" id="IPR015815">
    <property type="entry name" value="HIBADH-related"/>
</dbReference>
<dbReference type="SUPFAM" id="SSF51735">
    <property type="entry name" value="NAD(P)-binding Rossmann-fold domains"/>
    <property type="match status" value="1"/>
</dbReference>
<evidence type="ECO:0000313" key="6">
    <source>
        <dbReference type="Proteomes" id="UP001500503"/>
    </source>
</evidence>
<dbReference type="InterPro" id="IPR051265">
    <property type="entry name" value="HIBADH-related_NP60_sf"/>
</dbReference>
<keyword evidence="2" id="KW-0560">Oxidoreductase</keyword>
<evidence type="ECO:0000259" key="3">
    <source>
        <dbReference type="Pfam" id="PF03446"/>
    </source>
</evidence>
<dbReference type="PANTHER" id="PTHR43580:SF2">
    <property type="entry name" value="CYTOKINE-LIKE NUCLEAR FACTOR N-PAC"/>
    <property type="match status" value="1"/>
</dbReference>
<dbReference type="PIRSF" id="PIRSF000103">
    <property type="entry name" value="HIBADH"/>
    <property type="match status" value="1"/>
</dbReference>
<protein>
    <submittedName>
        <fullName evidence="5">NAD(P)-binding domain-containing protein</fullName>
    </submittedName>
</protein>
<evidence type="ECO:0000313" key="5">
    <source>
        <dbReference type="EMBL" id="GAA4488007.1"/>
    </source>
</evidence>
<dbReference type="InterPro" id="IPR048666">
    <property type="entry name" value="RedAm-like_C"/>
</dbReference>
<sequence length="292" mass="29741">MSERPTPVSVIGLGPMGRAVAGAFLDAGHPTTVWNRTAARTEPLVARGATGAATAAGAVAAGPLVVTCLLDDDAVHAVLDPVAFGGGRTLVNLTSASPEQARRRAAWARERGIAYLDGTIMTPTPTIGRSSALVLYSGPEETYRTQAPVLASLGGTATYLGDDPGRAAAYDMALLDIFWHSVGGIVHGLALARAEGISGGALAPYAESIFGLLPEMTARFARQLDEGVHPGERSTIASAAAGIDHIIATAEVHGIDTGTLTASRALLRRAVEAGHGADGLSRLAATLARPAA</sequence>
<comment type="similarity">
    <text evidence="1">Belongs to the HIBADH-related family.</text>
</comment>
<dbReference type="InterPro" id="IPR036291">
    <property type="entry name" value="NAD(P)-bd_dom_sf"/>
</dbReference>
<dbReference type="EMBL" id="BAABHF010000012">
    <property type="protein sequence ID" value="GAA4488007.1"/>
    <property type="molecule type" value="Genomic_DNA"/>
</dbReference>
<reference evidence="6" key="1">
    <citation type="journal article" date="2019" name="Int. J. Syst. Evol. Microbiol.">
        <title>The Global Catalogue of Microorganisms (GCM) 10K type strain sequencing project: providing services to taxonomists for standard genome sequencing and annotation.</title>
        <authorList>
            <consortium name="The Broad Institute Genomics Platform"/>
            <consortium name="The Broad Institute Genome Sequencing Center for Infectious Disease"/>
            <person name="Wu L."/>
            <person name="Ma J."/>
        </authorList>
    </citation>
    <scope>NUCLEOTIDE SEQUENCE [LARGE SCALE GENOMIC DNA]</scope>
    <source>
        <strain evidence="6">JCM 17933</strain>
    </source>
</reference>
<dbReference type="RefSeq" id="WP_345459570.1">
    <property type="nucleotide sequence ID" value="NZ_BAABHF010000012.1"/>
</dbReference>
<gene>
    <name evidence="5" type="ORF">GCM10023191_016800</name>
</gene>
<dbReference type="Gene3D" id="1.10.1040.10">
    <property type="entry name" value="N-(1-d-carboxylethyl)-l-norvaline Dehydrogenase, domain 2"/>
    <property type="match status" value="1"/>
</dbReference>
<dbReference type="InterPro" id="IPR006115">
    <property type="entry name" value="6PGDH_NADP-bd"/>
</dbReference>
<dbReference type="Pfam" id="PF21761">
    <property type="entry name" value="RedAm-like_C"/>
    <property type="match status" value="1"/>
</dbReference>
<evidence type="ECO:0000256" key="2">
    <source>
        <dbReference type="ARBA" id="ARBA00023002"/>
    </source>
</evidence>
<comment type="caution">
    <text evidence="5">The sequence shown here is derived from an EMBL/GenBank/DDBJ whole genome shotgun (WGS) entry which is preliminary data.</text>
</comment>
<evidence type="ECO:0000259" key="4">
    <source>
        <dbReference type="Pfam" id="PF21761"/>
    </source>
</evidence>
<accession>A0ABP8PKK6</accession>
<dbReference type="PANTHER" id="PTHR43580">
    <property type="entry name" value="OXIDOREDUCTASE GLYR1-RELATED"/>
    <property type="match status" value="1"/>
</dbReference>
<feature type="domain" description="6-phosphogluconate dehydrogenase NADP-binding" evidence="3">
    <location>
        <begin position="8"/>
        <end position="161"/>
    </location>
</feature>
<name>A0ABP8PKK6_9ACTN</name>
<organism evidence="5 6">
    <name type="scientific">Actinoallomurus oryzae</name>
    <dbReference type="NCBI Taxonomy" id="502180"/>
    <lineage>
        <taxon>Bacteria</taxon>
        <taxon>Bacillati</taxon>
        <taxon>Actinomycetota</taxon>
        <taxon>Actinomycetes</taxon>
        <taxon>Streptosporangiales</taxon>
        <taxon>Thermomonosporaceae</taxon>
        <taxon>Actinoallomurus</taxon>
    </lineage>
</organism>
<evidence type="ECO:0000256" key="1">
    <source>
        <dbReference type="ARBA" id="ARBA00009080"/>
    </source>
</evidence>
<dbReference type="InterPro" id="IPR013328">
    <property type="entry name" value="6PGD_dom2"/>
</dbReference>
<proteinExistence type="inferred from homology"/>
<dbReference type="Proteomes" id="UP001500503">
    <property type="component" value="Unassembled WGS sequence"/>
</dbReference>
<dbReference type="Pfam" id="PF03446">
    <property type="entry name" value="NAD_binding_2"/>
    <property type="match status" value="1"/>
</dbReference>
<dbReference type="Gene3D" id="3.40.50.720">
    <property type="entry name" value="NAD(P)-binding Rossmann-like Domain"/>
    <property type="match status" value="1"/>
</dbReference>
<keyword evidence="6" id="KW-1185">Reference proteome</keyword>
<feature type="domain" description="NADPH-dependent reductive aminase-like C-terminal" evidence="4">
    <location>
        <begin position="163"/>
        <end position="287"/>
    </location>
</feature>